<evidence type="ECO:0000313" key="2">
    <source>
        <dbReference type="EMBL" id="OGG13325.1"/>
    </source>
</evidence>
<feature type="compositionally biased region" description="Polar residues" evidence="1">
    <location>
        <begin position="146"/>
        <end position="156"/>
    </location>
</feature>
<evidence type="ECO:0000313" key="3">
    <source>
        <dbReference type="Proteomes" id="UP000177383"/>
    </source>
</evidence>
<dbReference type="SUPFAM" id="SSF46785">
    <property type="entry name" value="Winged helix' DNA-binding domain"/>
    <property type="match status" value="1"/>
</dbReference>
<feature type="compositionally biased region" description="Polar residues" evidence="1">
    <location>
        <begin position="52"/>
        <end position="88"/>
    </location>
</feature>
<dbReference type="AlphaFoldDB" id="A0A1F5ZLW7"/>
<proteinExistence type="predicted"/>
<evidence type="ECO:0000256" key="1">
    <source>
        <dbReference type="SAM" id="MobiDB-lite"/>
    </source>
</evidence>
<comment type="caution">
    <text evidence="2">The sequence shown here is derived from an EMBL/GenBank/DDBJ whole genome shotgun (WGS) entry which is preliminary data.</text>
</comment>
<organism evidence="2 3">
    <name type="scientific">Candidatus Gottesmanbacteria bacterium RIFCSPHIGHO2_01_FULL_39_10</name>
    <dbReference type="NCBI Taxonomy" id="1798375"/>
    <lineage>
        <taxon>Bacteria</taxon>
        <taxon>Candidatus Gottesmaniibacteriota</taxon>
    </lineage>
</organism>
<dbReference type="InterPro" id="IPR036390">
    <property type="entry name" value="WH_DNA-bd_sf"/>
</dbReference>
<dbReference type="EMBL" id="MFJE01000056">
    <property type="protein sequence ID" value="OGG13325.1"/>
    <property type="molecule type" value="Genomic_DNA"/>
</dbReference>
<reference evidence="2 3" key="1">
    <citation type="journal article" date="2016" name="Nat. Commun.">
        <title>Thousands of microbial genomes shed light on interconnected biogeochemical processes in an aquifer system.</title>
        <authorList>
            <person name="Anantharaman K."/>
            <person name="Brown C.T."/>
            <person name="Hug L.A."/>
            <person name="Sharon I."/>
            <person name="Castelle C.J."/>
            <person name="Probst A.J."/>
            <person name="Thomas B.C."/>
            <person name="Singh A."/>
            <person name="Wilkins M.J."/>
            <person name="Karaoz U."/>
            <person name="Brodie E.L."/>
            <person name="Williams K.H."/>
            <person name="Hubbard S.S."/>
            <person name="Banfield J.F."/>
        </authorList>
    </citation>
    <scope>NUCLEOTIDE SEQUENCE [LARGE SCALE GENOMIC DNA]</scope>
</reference>
<accession>A0A1F5ZLW7</accession>
<feature type="compositionally biased region" description="Low complexity" evidence="1">
    <location>
        <begin position="112"/>
        <end position="145"/>
    </location>
</feature>
<dbReference type="Proteomes" id="UP000177383">
    <property type="component" value="Unassembled WGS sequence"/>
</dbReference>
<dbReference type="InterPro" id="IPR036388">
    <property type="entry name" value="WH-like_DNA-bd_sf"/>
</dbReference>
<gene>
    <name evidence="2" type="ORF">A2773_00820</name>
</gene>
<dbReference type="Gene3D" id="1.10.10.10">
    <property type="entry name" value="Winged helix-like DNA-binding domain superfamily/Winged helix DNA-binding domain"/>
    <property type="match status" value="1"/>
</dbReference>
<feature type="compositionally biased region" description="Polar residues" evidence="1">
    <location>
        <begin position="1"/>
        <end position="23"/>
    </location>
</feature>
<sequence length="341" mass="35915">MSDAVGQSTPSQDSQSTVHSDSPVSDVPLANSPDPTWPISTKMANEAPKEASPSSQSKETPLANNDSAISELANQTATDSGQVASVQTPPDDSPSPVSPLPAEASTEAGQLPSFPQSSPSSSDISSSPSVPSSPIEPPQVQSSSSDNARTNTTSQIPPDLATIKPEPSQPAQNAPLANDKRGSFGEILAKENPPSSSNPSPPSIPSTPLSSAEASAKEDEPSSFGDILSQNAPTFEPKINIEPIVPPKPSPVVTPQIPQLPISSISTSDLRQKANQKRLDKRQKNLDKIMLFIKETRSITNTDVQRLCRVSQSTATNYLTELEKKGLLKQQGIRGGAKYIL</sequence>
<feature type="region of interest" description="Disordered" evidence="1">
    <location>
        <begin position="1"/>
        <end position="230"/>
    </location>
</feature>
<dbReference type="STRING" id="1798375.A2773_00820"/>
<name>A0A1F5ZLW7_9BACT</name>
<protein>
    <submittedName>
        <fullName evidence="2">Uncharacterized protein</fullName>
    </submittedName>
</protein>